<reference evidence="2" key="2">
    <citation type="submission" date="2015-06" db="UniProtKB">
        <authorList>
            <consortium name="EnsemblPlants"/>
        </authorList>
    </citation>
    <scope>IDENTIFICATION</scope>
    <source>
        <strain evidence="2">DM1-3 516 R44</strain>
    </source>
</reference>
<protein>
    <submittedName>
        <fullName evidence="2">Uncharacterized protein</fullName>
    </submittedName>
</protein>
<proteinExistence type="predicted"/>
<reference evidence="3" key="1">
    <citation type="journal article" date="2011" name="Nature">
        <title>Genome sequence and analysis of the tuber crop potato.</title>
        <authorList>
            <consortium name="The Potato Genome Sequencing Consortium"/>
        </authorList>
    </citation>
    <scope>NUCLEOTIDE SEQUENCE [LARGE SCALE GENOMIC DNA]</scope>
    <source>
        <strain evidence="3">cv. DM1-3 516 R44</strain>
    </source>
</reference>
<name>M1DH50_SOLTU</name>
<dbReference type="Gramene" id="PGSC0003DMT400088963">
    <property type="protein sequence ID" value="PGSC0003DMT400088963"/>
    <property type="gene ID" value="PGSC0003DMG400038534"/>
</dbReference>
<dbReference type="HOGENOM" id="CLU_1771344_0_0_1"/>
<dbReference type="AlphaFoldDB" id="M1DH50"/>
<evidence type="ECO:0000313" key="3">
    <source>
        <dbReference type="Proteomes" id="UP000011115"/>
    </source>
</evidence>
<dbReference type="PaxDb" id="4113-PGSC0003DMT400088963"/>
<evidence type="ECO:0000256" key="1">
    <source>
        <dbReference type="SAM" id="MobiDB-lite"/>
    </source>
</evidence>
<evidence type="ECO:0000313" key="2">
    <source>
        <dbReference type="EnsemblPlants" id="PGSC0003DMT400088963"/>
    </source>
</evidence>
<dbReference type="Proteomes" id="UP000011115">
    <property type="component" value="Unassembled WGS sequence"/>
</dbReference>
<sequence>MEFEALYKKKQRYIPPYERRKPKDYEDGQVEEILSPILHKVKNHDRVLKEIKENVGEPRVQLATHRRGRRARLGPPLDSRNYAVNTEEVGDPDLARRWTQEIMQLKSVKLGGPMDKSANPTLFVVWTLTLTGGLVKLGEVRNHLACH</sequence>
<accession>M1DH50</accession>
<keyword evidence="3" id="KW-1185">Reference proteome</keyword>
<feature type="region of interest" description="Disordered" evidence="1">
    <location>
        <begin position="59"/>
        <end position="83"/>
    </location>
</feature>
<dbReference type="EnsemblPlants" id="PGSC0003DMT400088963">
    <property type="protein sequence ID" value="PGSC0003DMT400088963"/>
    <property type="gene ID" value="PGSC0003DMG400038534"/>
</dbReference>
<organism evidence="2 3">
    <name type="scientific">Solanum tuberosum</name>
    <name type="common">Potato</name>
    <dbReference type="NCBI Taxonomy" id="4113"/>
    <lineage>
        <taxon>Eukaryota</taxon>
        <taxon>Viridiplantae</taxon>
        <taxon>Streptophyta</taxon>
        <taxon>Embryophyta</taxon>
        <taxon>Tracheophyta</taxon>
        <taxon>Spermatophyta</taxon>
        <taxon>Magnoliopsida</taxon>
        <taxon>eudicotyledons</taxon>
        <taxon>Gunneridae</taxon>
        <taxon>Pentapetalae</taxon>
        <taxon>asterids</taxon>
        <taxon>lamiids</taxon>
        <taxon>Solanales</taxon>
        <taxon>Solanaceae</taxon>
        <taxon>Solanoideae</taxon>
        <taxon>Solaneae</taxon>
        <taxon>Solanum</taxon>
    </lineage>
</organism>
<dbReference type="InParanoid" id="M1DH50"/>